<dbReference type="CDD" id="cd00093">
    <property type="entry name" value="HTH_XRE"/>
    <property type="match status" value="1"/>
</dbReference>
<keyword evidence="1" id="KW-0238">DNA-binding</keyword>
<keyword evidence="6" id="KW-1185">Reference proteome</keyword>
<dbReference type="PANTHER" id="PTHR46558">
    <property type="entry name" value="TRACRIPTIONAL REGULATORY PROTEIN-RELATED-RELATED"/>
    <property type="match status" value="1"/>
</dbReference>
<evidence type="ECO:0000313" key="5">
    <source>
        <dbReference type="EMBL" id="MDJ1650493.1"/>
    </source>
</evidence>
<evidence type="ECO:0000256" key="3">
    <source>
        <dbReference type="SAM" id="Phobius"/>
    </source>
</evidence>
<keyword evidence="3" id="KW-0812">Transmembrane</keyword>
<organism evidence="5 6">
    <name type="scientific">Gordonibacter faecis</name>
    <dbReference type="NCBI Taxonomy" id="3047475"/>
    <lineage>
        <taxon>Bacteria</taxon>
        <taxon>Bacillati</taxon>
        <taxon>Actinomycetota</taxon>
        <taxon>Coriobacteriia</taxon>
        <taxon>Eggerthellales</taxon>
        <taxon>Eggerthellaceae</taxon>
        <taxon>Gordonibacter</taxon>
    </lineage>
</organism>
<dbReference type="Proteomes" id="UP001232750">
    <property type="component" value="Unassembled WGS sequence"/>
</dbReference>
<proteinExistence type="predicted"/>
<name>A0ABT7DPN0_9ACTN</name>
<accession>A0ABT7DPN0</accession>
<keyword evidence="3" id="KW-0472">Membrane</keyword>
<dbReference type="SUPFAM" id="SSF47413">
    <property type="entry name" value="lambda repressor-like DNA-binding domains"/>
    <property type="match status" value="1"/>
</dbReference>
<sequence length="318" mass="33646">MTYDVADRLIQMRRRRGLSQGDLARALGLSRQAVSKWERGESSPDTNNLIALATLYGVTLDELVGPLGDQPAGGVSGEAGVLATTAVLDGPHETYEVEDVAAGALGAVSGGDDASVAPDSPCQQEASDTPADDTPSPSVRLLHRRYLTALGALVVVFALIGAAGWFVLTGPHTHVTDMLGITGTFEDEVAFAGIERVVVNWPAGEVEMRAGSADGIVDIQEHSPDNTKMGNYRVEGTTLEVWAGNTRGWDDPDAPANDLAVTLPLENLPAAPHLNELVLNTRSGHFAILHIEGTTLNATLRDGSLTMAHCTFEDYRLS</sequence>
<dbReference type="PROSITE" id="PS50943">
    <property type="entry name" value="HTH_CROC1"/>
    <property type="match status" value="1"/>
</dbReference>
<dbReference type="InterPro" id="IPR010982">
    <property type="entry name" value="Lambda_DNA-bd_dom_sf"/>
</dbReference>
<reference evidence="5 6" key="1">
    <citation type="submission" date="2023-05" db="EMBL/GenBank/DDBJ databases">
        <title>Gordonibacter KGMB12511T sp. nov., isolated from faeces of healthy Korean.</title>
        <authorList>
            <person name="Kim H.S."/>
            <person name="Kim J.-S."/>
            <person name="Suh M.K."/>
            <person name="Eom M.K."/>
            <person name="Do H.E."/>
            <person name="Lee J.-S."/>
        </authorList>
    </citation>
    <scope>NUCLEOTIDE SEQUENCE [LARGE SCALE GENOMIC DNA]</scope>
    <source>
        <strain evidence="5 6">KGMB12511</strain>
    </source>
</reference>
<feature type="domain" description="HTH cro/C1-type" evidence="4">
    <location>
        <begin position="9"/>
        <end position="63"/>
    </location>
</feature>
<evidence type="ECO:0000259" key="4">
    <source>
        <dbReference type="PROSITE" id="PS50943"/>
    </source>
</evidence>
<evidence type="ECO:0000256" key="2">
    <source>
        <dbReference type="SAM" id="MobiDB-lite"/>
    </source>
</evidence>
<keyword evidence="3" id="KW-1133">Transmembrane helix</keyword>
<dbReference type="InterPro" id="IPR001387">
    <property type="entry name" value="Cro/C1-type_HTH"/>
</dbReference>
<dbReference type="Pfam" id="PF01381">
    <property type="entry name" value="HTH_3"/>
    <property type="match status" value="1"/>
</dbReference>
<protein>
    <submittedName>
        <fullName evidence="5">Helix-turn-helix transcriptional regulator</fullName>
    </submittedName>
</protein>
<comment type="caution">
    <text evidence="5">The sequence shown here is derived from an EMBL/GenBank/DDBJ whole genome shotgun (WGS) entry which is preliminary data.</text>
</comment>
<feature type="transmembrane region" description="Helical" evidence="3">
    <location>
        <begin position="146"/>
        <end position="168"/>
    </location>
</feature>
<dbReference type="RefSeq" id="WP_283831843.1">
    <property type="nucleotide sequence ID" value="NZ_JASJEU010000013.1"/>
</dbReference>
<feature type="region of interest" description="Disordered" evidence="2">
    <location>
        <begin position="110"/>
        <end position="137"/>
    </location>
</feature>
<dbReference type="SMART" id="SM00530">
    <property type="entry name" value="HTH_XRE"/>
    <property type="match status" value="1"/>
</dbReference>
<dbReference type="EMBL" id="JASJEU010000013">
    <property type="protein sequence ID" value="MDJ1650493.1"/>
    <property type="molecule type" value="Genomic_DNA"/>
</dbReference>
<gene>
    <name evidence="5" type="ORF">QNJ86_06750</name>
</gene>
<evidence type="ECO:0000256" key="1">
    <source>
        <dbReference type="ARBA" id="ARBA00023125"/>
    </source>
</evidence>
<dbReference type="Gene3D" id="1.10.260.40">
    <property type="entry name" value="lambda repressor-like DNA-binding domains"/>
    <property type="match status" value="1"/>
</dbReference>
<evidence type="ECO:0000313" key="6">
    <source>
        <dbReference type="Proteomes" id="UP001232750"/>
    </source>
</evidence>
<dbReference type="PANTHER" id="PTHR46558:SF13">
    <property type="entry name" value="HTH-TYPE TRANSCRIPTIONAL REGULATOR IMMR"/>
    <property type="match status" value="1"/>
</dbReference>